<dbReference type="AlphaFoldDB" id="A0A8H5WQ69"/>
<evidence type="ECO:0000313" key="1">
    <source>
        <dbReference type="EMBL" id="KAF5666935.1"/>
    </source>
</evidence>
<keyword evidence="2" id="KW-1185">Reference proteome</keyword>
<dbReference type="EMBL" id="JAAQPE010000359">
    <property type="protein sequence ID" value="KAF5666935.1"/>
    <property type="molecule type" value="Genomic_DNA"/>
</dbReference>
<evidence type="ECO:0000313" key="2">
    <source>
        <dbReference type="Proteomes" id="UP000572754"/>
    </source>
</evidence>
<dbReference type="Proteomes" id="UP000572754">
    <property type="component" value="Unassembled WGS sequence"/>
</dbReference>
<comment type="caution">
    <text evidence="1">The sequence shown here is derived from an EMBL/GenBank/DDBJ whole genome shotgun (WGS) entry which is preliminary data.</text>
</comment>
<name>A0A8H5WQ69_FUSCI</name>
<proteinExistence type="predicted"/>
<organism evidence="1 2">
    <name type="scientific">Fusarium circinatum</name>
    <name type="common">Pitch canker fungus</name>
    <name type="synonym">Gibberella circinata</name>
    <dbReference type="NCBI Taxonomy" id="48490"/>
    <lineage>
        <taxon>Eukaryota</taxon>
        <taxon>Fungi</taxon>
        <taxon>Dikarya</taxon>
        <taxon>Ascomycota</taxon>
        <taxon>Pezizomycotina</taxon>
        <taxon>Sordariomycetes</taxon>
        <taxon>Hypocreomycetidae</taxon>
        <taxon>Hypocreales</taxon>
        <taxon>Nectriaceae</taxon>
        <taxon>Fusarium</taxon>
        <taxon>Fusarium fujikuroi species complex</taxon>
    </lineage>
</organism>
<reference evidence="1 2" key="2">
    <citation type="submission" date="2020-05" db="EMBL/GenBank/DDBJ databases">
        <title>Identification and distribution of gene clusters putatively required for synthesis of sphingolipid metabolism inhibitors in phylogenetically diverse species of the filamentous fungus Fusarium.</title>
        <authorList>
            <person name="Kim H.-S."/>
            <person name="Busman M."/>
            <person name="Brown D.W."/>
            <person name="Divon H."/>
            <person name="Uhlig S."/>
            <person name="Proctor R.H."/>
        </authorList>
    </citation>
    <scope>NUCLEOTIDE SEQUENCE [LARGE SCALE GENOMIC DNA]</scope>
    <source>
        <strain evidence="1 2">NRRL 25331</strain>
    </source>
</reference>
<sequence length="460" mass="52372">MPVDSDLKRLDSMPLGNPVLPELYEDGIFGDAPYETLTACYESLKLVPGVAVWDQVFRGTTGSRYEITHAVKFTLRLVAQQLDIKSGSDLGEFLVGWRGWKGNRQELIGFLDECYEPWHIPSWSDLESMGRRLEDDDKWSRLQSWEVDGRKKSSVAYRSKYRFSAAAVAIRFLHRLPRTKRLSLRALSLRESHIAVGFQECHSRGLIPFCKENPRLRIEHRVSMLTNILQAANMFYDAYSFKARAEDPNKERPSINGNGVFQKVSDWSVEALSTVNAGMPTSSYSLIVDGEPARDLCSEVFQQSVQRSGAFFIAVERCFPRLLERRDPTAFSLIQRRAVEALTHLTHETSVMRCNFNPGQLWNIDRFVEDFEGLAIDTAVGMLALYHKHKTSEGSGFHPPIPLSSWLDLMMDNCESREILTYHYRCDAGMNPKDVPPIYGTRSYDTWRNSIRASSHGAPS</sequence>
<reference evidence="2" key="1">
    <citation type="journal article" date="2020" name="BMC Genomics">
        <title>Correction to: Identification and distribution of gene clusters required for synthesis of sphingolipid metabolism inhibitors in diverse species of the filamentous fungus Fusarium.</title>
        <authorList>
            <person name="Kim H.S."/>
            <person name="Lohmar J.M."/>
            <person name="Busman M."/>
            <person name="Brown D.W."/>
            <person name="Naumann T.A."/>
            <person name="Divon H.H."/>
            <person name="Lysoe E."/>
            <person name="Uhlig S."/>
            <person name="Proctor R.H."/>
        </authorList>
    </citation>
    <scope>NUCLEOTIDE SEQUENCE [LARGE SCALE GENOMIC DNA]</scope>
    <source>
        <strain evidence="2">NRRL 25331</strain>
    </source>
</reference>
<accession>A0A8H5WQ69</accession>
<protein>
    <submittedName>
        <fullName evidence="1">Uncharacterized protein</fullName>
    </submittedName>
</protein>
<gene>
    <name evidence="1" type="ORF">FCIRC_10014</name>
</gene>